<evidence type="ECO:0000256" key="9">
    <source>
        <dbReference type="SAM" id="Coils"/>
    </source>
</evidence>
<dbReference type="InParanoid" id="I7LZL9"/>
<organism evidence="13 14">
    <name type="scientific">Tetrahymena thermophila (strain SB210)</name>
    <dbReference type="NCBI Taxonomy" id="312017"/>
    <lineage>
        <taxon>Eukaryota</taxon>
        <taxon>Sar</taxon>
        <taxon>Alveolata</taxon>
        <taxon>Ciliophora</taxon>
        <taxon>Intramacronucleata</taxon>
        <taxon>Oligohymenophorea</taxon>
        <taxon>Hymenostomatida</taxon>
        <taxon>Tetrahymenina</taxon>
        <taxon>Tetrahymenidae</taxon>
        <taxon>Tetrahymena</taxon>
    </lineage>
</organism>
<dbReference type="OrthoDB" id="417752at2759"/>
<dbReference type="GO" id="GO:0005524">
    <property type="term" value="F:ATP binding"/>
    <property type="evidence" value="ECO:0007669"/>
    <property type="project" value="UniProtKB-KW"/>
</dbReference>
<evidence type="ECO:0000259" key="12">
    <source>
        <dbReference type="Pfam" id="PF13361"/>
    </source>
</evidence>
<evidence type="ECO:0000256" key="5">
    <source>
        <dbReference type="ARBA" id="ARBA00023235"/>
    </source>
</evidence>
<dbReference type="eggNOG" id="KOG2108">
    <property type="taxonomic scope" value="Eukaryota"/>
</dbReference>
<comment type="catalytic activity">
    <reaction evidence="6">
        <text>Couples ATP hydrolysis with the unwinding of duplex DNA by translocating in the 3'-5' direction.</text>
        <dbReference type="EC" id="5.6.2.4"/>
    </reaction>
</comment>
<dbReference type="KEGG" id="tet:TTHERM_00723610"/>
<evidence type="ECO:0000256" key="7">
    <source>
        <dbReference type="ARBA" id="ARBA00034808"/>
    </source>
</evidence>
<protein>
    <recommendedName>
        <fullName evidence="7">DNA 3'-5' helicase</fullName>
        <ecNumber evidence="7">5.6.2.4</ecNumber>
    </recommendedName>
</protein>
<evidence type="ECO:0000256" key="4">
    <source>
        <dbReference type="ARBA" id="ARBA00022840"/>
    </source>
</evidence>
<keyword evidence="4" id="KW-0067">ATP-binding</keyword>
<keyword evidence="14" id="KW-1185">Reference proteome</keyword>
<keyword evidence="9" id="KW-0175">Coiled coil</keyword>
<dbReference type="GO" id="GO:0043138">
    <property type="term" value="F:3'-5' DNA helicase activity"/>
    <property type="evidence" value="ECO:0007669"/>
    <property type="project" value="UniProtKB-EC"/>
</dbReference>
<dbReference type="GO" id="GO:0016787">
    <property type="term" value="F:hydrolase activity"/>
    <property type="evidence" value="ECO:0007669"/>
    <property type="project" value="UniProtKB-KW"/>
</dbReference>
<proteinExistence type="predicted"/>
<feature type="domain" description="UvrD-like helicase ATP-binding" evidence="11">
    <location>
        <begin position="822"/>
        <end position="878"/>
    </location>
</feature>
<feature type="region of interest" description="Disordered" evidence="10">
    <location>
        <begin position="439"/>
        <end position="480"/>
    </location>
</feature>
<evidence type="ECO:0000256" key="1">
    <source>
        <dbReference type="ARBA" id="ARBA00022741"/>
    </source>
</evidence>
<dbReference type="GeneID" id="7840390"/>
<comment type="catalytic activity">
    <reaction evidence="8">
        <text>ATP + H2O = ADP + phosphate + H(+)</text>
        <dbReference type="Rhea" id="RHEA:13065"/>
        <dbReference type="ChEBI" id="CHEBI:15377"/>
        <dbReference type="ChEBI" id="CHEBI:15378"/>
        <dbReference type="ChEBI" id="CHEBI:30616"/>
        <dbReference type="ChEBI" id="CHEBI:43474"/>
        <dbReference type="ChEBI" id="CHEBI:456216"/>
        <dbReference type="EC" id="5.6.2.4"/>
    </reaction>
</comment>
<evidence type="ECO:0000256" key="3">
    <source>
        <dbReference type="ARBA" id="ARBA00022806"/>
    </source>
</evidence>
<dbReference type="SUPFAM" id="SSF52540">
    <property type="entry name" value="P-loop containing nucleoside triphosphate hydrolases"/>
    <property type="match status" value="1"/>
</dbReference>
<gene>
    <name evidence="13" type="ORF">TTHERM_00723610</name>
</gene>
<feature type="coiled-coil region" evidence="9">
    <location>
        <begin position="481"/>
        <end position="522"/>
    </location>
</feature>
<feature type="domain" description="UvrD-like helicase C-terminal" evidence="12">
    <location>
        <begin position="892"/>
        <end position="1021"/>
    </location>
</feature>
<dbReference type="PANTHER" id="PTHR11070">
    <property type="entry name" value="UVRD / RECB / PCRA DNA HELICASE FAMILY MEMBER"/>
    <property type="match status" value="1"/>
</dbReference>
<dbReference type="EMBL" id="GG662432">
    <property type="protein sequence ID" value="EAR84176.2"/>
    <property type="molecule type" value="Genomic_DNA"/>
</dbReference>
<keyword evidence="3 13" id="KW-0347">Helicase</keyword>
<keyword evidence="5" id="KW-0413">Isomerase</keyword>
<evidence type="ECO:0000259" key="11">
    <source>
        <dbReference type="Pfam" id="PF00580"/>
    </source>
</evidence>
<feature type="compositionally biased region" description="Basic and acidic residues" evidence="10">
    <location>
        <begin position="215"/>
        <end position="229"/>
    </location>
</feature>
<evidence type="ECO:0000256" key="8">
    <source>
        <dbReference type="ARBA" id="ARBA00048988"/>
    </source>
</evidence>
<dbReference type="InterPro" id="IPR000212">
    <property type="entry name" value="DNA_helicase_UvrD/REP"/>
</dbReference>
<dbReference type="Gene3D" id="3.40.50.300">
    <property type="entry name" value="P-loop containing nucleotide triphosphate hydrolases"/>
    <property type="match status" value="2"/>
</dbReference>
<dbReference type="InterPro" id="IPR027417">
    <property type="entry name" value="P-loop_NTPase"/>
</dbReference>
<dbReference type="EC" id="5.6.2.4" evidence="7"/>
<feature type="region of interest" description="Disordered" evidence="10">
    <location>
        <begin position="389"/>
        <end position="414"/>
    </location>
</feature>
<dbReference type="GO" id="GO:0000725">
    <property type="term" value="P:recombinational repair"/>
    <property type="evidence" value="ECO:0007669"/>
    <property type="project" value="TreeGrafter"/>
</dbReference>
<dbReference type="Pfam" id="PF00580">
    <property type="entry name" value="UvrD-helicase"/>
    <property type="match status" value="2"/>
</dbReference>
<accession>I7LZL9</accession>
<feature type="coiled-coil region" evidence="9">
    <location>
        <begin position="1699"/>
        <end position="1752"/>
    </location>
</feature>
<dbReference type="RefSeq" id="XP_001031839.2">
    <property type="nucleotide sequence ID" value="XM_001031839.2"/>
</dbReference>
<dbReference type="GO" id="GO:0003677">
    <property type="term" value="F:DNA binding"/>
    <property type="evidence" value="ECO:0007669"/>
    <property type="project" value="InterPro"/>
</dbReference>
<dbReference type="CDD" id="cd18807">
    <property type="entry name" value="SF1_C_UvrD"/>
    <property type="match status" value="1"/>
</dbReference>
<evidence type="ECO:0000313" key="14">
    <source>
        <dbReference type="Proteomes" id="UP000009168"/>
    </source>
</evidence>
<reference evidence="14" key="1">
    <citation type="journal article" date="2006" name="PLoS Biol.">
        <title>Macronuclear genome sequence of the ciliate Tetrahymena thermophila, a model eukaryote.</title>
        <authorList>
            <person name="Eisen J.A."/>
            <person name="Coyne R.S."/>
            <person name="Wu M."/>
            <person name="Wu D."/>
            <person name="Thiagarajan M."/>
            <person name="Wortman J.R."/>
            <person name="Badger J.H."/>
            <person name="Ren Q."/>
            <person name="Amedeo P."/>
            <person name="Jones K.M."/>
            <person name="Tallon L.J."/>
            <person name="Delcher A.L."/>
            <person name="Salzberg S.L."/>
            <person name="Silva J.C."/>
            <person name="Haas B.J."/>
            <person name="Majoros W.H."/>
            <person name="Farzad M."/>
            <person name="Carlton J.M."/>
            <person name="Smith R.K. Jr."/>
            <person name="Garg J."/>
            <person name="Pearlman R.E."/>
            <person name="Karrer K.M."/>
            <person name="Sun L."/>
            <person name="Manning G."/>
            <person name="Elde N.C."/>
            <person name="Turkewitz A.P."/>
            <person name="Asai D.J."/>
            <person name="Wilkes D.E."/>
            <person name="Wang Y."/>
            <person name="Cai H."/>
            <person name="Collins K."/>
            <person name="Stewart B.A."/>
            <person name="Lee S.R."/>
            <person name="Wilamowska K."/>
            <person name="Weinberg Z."/>
            <person name="Ruzzo W.L."/>
            <person name="Wloga D."/>
            <person name="Gaertig J."/>
            <person name="Frankel J."/>
            <person name="Tsao C.-C."/>
            <person name="Gorovsky M.A."/>
            <person name="Keeling P.J."/>
            <person name="Waller R.F."/>
            <person name="Patron N.J."/>
            <person name="Cherry J.M."/>
            <person name="Stover N.A."/>
            <person name="Krieger C.J."/>
            <person name="del Toro C."/>
            <person name="Ryder H.F."/>
            <person name="Williamson S.C."/>
            <person name="Barbeau R.A."/>
            <person name="Hamilton E.P."/>
            <person name="Orias E."/>
        </authorList>
    </citation>
    <scope>NUCLEOTIDE SEQUENCE [LARGE SCALE GENOMIC DNA]</scope>
    <source>
        <strain evidence="14">SB210</strain>
    </source>
</reference>
<sequence>MKQTKIKQVQGQASLKSFFKPKNADVQDDIQTENKENTIYQQNLKIDIKVEDDGFYQQQIDNNLNSVQNPSFEQNDAQEYENSYDILQKREEYIKKKLSPFKYSKKKSFKSKVKAKIGQDDSCSSPLNKKRMKQSSKWIRMTPSSKKKIKVEEDDTIEQEQKLASIYKQERLSSIQFSPKEDQSKQNQMEVQDDEQVAMVSQFDSRQDAFSNNSKKSECSKGSKSEGKANRQLQINDFRQFNSTLKNNQSKLCQKNLSEADIQNNNKMIVEYEECNRTMECETNINQIIIHNQIEENNEKGFQKNNNQIEQSKQNSINKDNQILTNNSTQQSKESKLNHNIQILINNSIEDNKQISAQNENKNCQIQEEQQPKINQKKKMKNLLSFCVPTQGKNSDKAKQKENIINGDQEKDQFKESRLIQKNKDDQPQDKQVQLKNVLQKQSENKIKSQKESTNSKLVFGKQNINKEAQKQDDIPQESDQQLLEEDIQNLNQQQQENENELKELEENKKNIDAQTKANEKNAQNLFKIFISHMEQNVKDLSDIQQKNLNKIKKLKPVTKNCYENQIKQYQLSEQYDNFIVQYEKIQELKNQFSDYIEFMKIPKKKKNEINKQINQVYKQFPTNREEFEKTMKQNLDMYYSRFLKFTSFPENEQNNKQKREEKQEVQKMEMKGKDNYRVISYKTQWDQQIEIRPTEEQLDVIVSDIKKDTKIIACAGSGKTTTLVIRLKYLLDHGVKPNQIIISTFNIEAGKHISQKVYEMIGKEVQQSILIGNIDKIAYKFIRSELEAKQKNSQSVLLFSQREYCDIWLAHIKKYKFQYLQYKYFFFDEFQDVSELQYEILMEFKKLNCILTVIGDDAQNIYGFRDTKIDIIQNRINDDLKKKKKDLLEFRLTANYRSTHLITKFANKIIEKNENLIKKTMQSAQEIHGETEEEKMKSKYDKEGDYPYLHIFDSEKQQNESIIKRILSLVKNKGFQFKDIAIIGPMNDQLKKFEEVVEKHNQKSIQSDQIPYQAFITLKFEDFKLIEFNAAPQKQNKLTISTIHRSKGLEWDIVYFLGCNDDQFPMAFVQKNKNQACTILEEQRRLFYVGATRAIKELNFCCIVKEPEKMKEKDKMQGKFKVTRFFADIPREYYRADIILDFQDHIIKDYKWIEFDESQNGEEEQNCIKIREVISKMNSKQLEDINTFTQNIVQEKVVKSLYMEKHEISQQVKDNQLFSEMGMFFDRCIVRMIGEKYKAKNSFYNQVAAQVILPQIYELHLPENLFRLFLRYSKFFTTFDSAQLDDQRNVIERFKNEGDRDKSEQDIQDMQELHNILSYNAEIQCLKKIHIFNFQKHRPNKYFQDQFERLGQSYIIALSEYMNKHKKSEDIFENIYKISKCGFLFENRRKYLYNNNLTAILDYELLKNIQINFINGYLSQYQSIECKKIYKTKNIQGLIDLIANQNHLIFFKFDIFETYKKEDFLNYLFAASYMYVTDKINIEQISIFNFLSGTIQSIDLRGWDQQQSFFNQIEQIAKGQILQNVQNNILQIIDQEEDKVLNKEQKEELKKIIFQSKTPQELQENIENIKSGQKSVNKAQMIDEGNKGEEQIEQQRDNKDNQNQLDRGMIVEEDYHLKPQEQKDKSQLIDQNFIEHNRQVIDSYDPLRKKIQFEEQNHPAILFNDIQIDENSNFLNNEFDNIENQKNFSQIINNNKINEDHSKMITEQQQDLQFKQEEEQDKINQIQVTNVQNQNNDIKIQNIQKQQFNQKKTEFKSSIQYQKELRQKELIESDKSEKVLNKIQNLQQTYLNILQDTSSETVREKKCSFLTKENSKNQVQFQPQQIQERKKQFYSSNNNLSKQFNQKSFEQNTLENQIFEESYQAEQDFDYQKQQKSGSIPDLEEDDISNIQSQEEDNNYSQNYNFQNQIKENKIISSNLYKKNVFKGSNKSPNSKLNLKQEIKLKPGNITPTYKVNQKQFEKNSLINYNQKFNSQEEEDIDSDQDDSDVLRIIQRLKIQEQEKKKH</sequence>
<feature type="region of interest" description="Disordered" evidence="10">
    <location>
        <begin position="115"/>
        <end position="155"/>
    </location>
</feature>
<dbReference type="STRING" id="312017.I7LZL9"/>
<feature type="domain" description="UvrD-like helicase C-terminal" evidence="12">
    <location>
        <begin position="1034"/>
        <end position="1101"/>
    </location>
</feature>
<evidence type="ECO:0000256" key="10">
    <source>
        <dbReference type="SAM" id="MobiDB-lite"/>
    </source>
</evidence>
<name>I7LZL9_TETTS</name>
<keyword evidence="1" id="KW-0547">Nucleotide-binding</keyword>
<evidence type="ECO:0000313" key="13">
    <source>
        <dbReference type="EMBL" id="EAR84176.2"/>
    </source>
</evidence>
<keyword evidence="2" id="KW-0378">Hydrolase</keyword>
<feature type="domain" description="UvrD-like helicase ATP-binding" evidence="11">
    <location>
        <begin position="696"/>
        <end position="809"/>
    </location>
</feature>
<dbReference type="InterPro" id="IPR014016">
    <property type="entry name" value="UvrD-like_ATP-bd"/>
</dbReference>
<feature type="compositionally biased region" description="Polar residues" evidence="10">
    <location>
        <begin position="452"/>
        <end position="467"/>
    </location>
</feature>
<feature type="region of interest" description="Disordered" evidence="10">
    <location>
        <begin position="174"/>
        <end position="232"/>
    </location>
</feature>
<feature type="compositionally biased region" description="Basic and acidic residues" evidence="10">
    <location>
        <begin position="394"/>
        <end position="414"/>
    </location>
</feature>
<dbReference type="Pfam" id="PF13361">
    <property type="entry name" value="UvrD_C"/>
    <property type="match status" value="2"/>
</dbReference>
<evidence type="ECO:0000256" key="2">
    <source>
        <dbReference type="ARBA" id="ARBA00022801"/>
    </source>
</evidence>
<dbReference type="PANTHER" id="PTHR11070:SF2">
    <property type="entry name" value="ATP-DEPENDENT DNA HELICASE SRS2"/>
    <property type="match status" value="1"/>
</dbReference>
<dbReference type="CDD" id="cd17932">
    <property type="entry name" value="DEXQc_UvrD"/>
    <property type="match status" value="1"/>
</dbReference>
<dbReference type="Proteomes" id="UP000009168">
    <property type="component" value="Unassembled WGS sequence"/>
</dbReference>
<dbReference type="InterPro" id="IPR014017">
    <property type="entry name" value="DNA_helicase_UvrD-like_C"/>
</dbReference>
<evidence type="ECO:0000256" key="6">
    <source>
        <dbReference type="ARBA" id="ARBA00034617"/>
    </source>
</evidence>